<keyword evidence="3 6" id="KW-0554">One-carbon metabolism</keyword>
<keyword evidence="4 6" id="KW-0808">Transferase</keyword>
<evidence type="ECO:0000256" key="6">
    <source>
        <dbReference type="HAMAP-Rule" id="MF_00051"/>
    </source>
</evidence>
<dbReference type="Proteomes" id="UP001576776">
    <property type="component" value="Unassembled WGS sequence"/>
</dbReference>
<feature type="domain" description="Serine hydroxymethyltransferase-like" evidence="7">
    <location>
        <begin position="9"/>
        <end position="386"/>
    </location>
</feature>
<comment type="function">
    <text evidence="6">Catalyzes the reversible interconversion of serine and glycine with tetrahydrofolate (THF) serving as the one-carbon carrier. This reaction serves as the major source of one-carbon groups required for the biosynthesis of purines, thymidylate, methionine, and other important biomolecules. Also exhibits THF-independent aldolase activity toward beta-hydroxyamino acids, producing glycine and aldehydes, via a retro-aldol mechanism.</text>
</comment>
<keyword evidence="5 6" id="KW-0663">Pyridoxal phosphate</keyword>
<proteinExistence type="inferred from homology"/>
<dbReference type="InterPro" id="IPR015422">
    <property type="entry name" value="PyrdxlP-dep_Trfase_small"/>
</dbReference>
<comment type="caution">
    <text evidence="8">The sequence shown here is derived from an EMBL/GenBank/DDBJ whole genome shotgun (WGS) entry which is preliminary data.</text>
</comment>
<dbReference type="InterPro" id="IPR019798">
    <property type="entry name" value="Ser_HO-MeTrfase_PLP_BS"/>
</dbReference>
<dbReference type="EMBL" id="JBHFNS010000093">
    <property type="protein sequence ID" value="MFB2939088.1"/>
    <property type="molecule type" value="Genomic_DNA"/>
</dbReference>
<comment type="catalytic activity">
    <reaction evidence="6">
        <text>(6R)-5,10-methylene-5,6,7,8-tetrahydrofolate + glycine + H2O = (6S)-5,6,7,8-tetrahydrofolate + L-serine</text>
        <dbReference type="Rhea" id="RHEA:15481"/>
        <dbReference type="ChEBI" id="CHEBI:15377"/>
        <dbReference type="ChEBI" id="CHEBI:15636"/>
        <dbReference type="ChEBI" id="CHEBI:33384"/>
        <dbReference type="ChEBI" id="CHEBI:57305"/>
        <dbReference type="ChEBI" id="CHEBI:57453"/>
        <dbReference type="EC" id="2.1.2.1"/>
    </reaction>
</comment>
<feature type="binding site" evidence="6">
    <location>
        <begin position="355"/>
        <end position="357"/>
    </location>
    <ligand>
        <name>(6S)-5,6,7,8-tetrahydrofolate</name>
        <dbReference type="ChEBI" id="CHEBI:57453"/>
    </ligand>
</feature>
<dbReference type="InterPro" id="IPR001085">
    <property type="entry name" value="Ser_HO-MeTrfase"/>
</dbReference>
<organism evidence="8 9">
    <name type="scientific">Floridaenema fluviatile BLCC-F154</name>
    <dbReference type="NCBI Taxonomy" id="3153640"/>
    <lineage>
        <taxon>Bacteria</taxon>
        <taxon>Bacillati</taxon>
        <taxon>Cyanobacteriota</taxon>
        <taxon>Cyanophyceae</taxon>
        <taxon>Oscillatoriophycideae</taxon>
        <taxon>Aerosakkonematales</taxon>
        <taxon>Aerosakkonemataceae</taxon>
        <taxon>Floridanema</taxon>
        <taxon>Floridanema fluviatile</taxon>
    </lineage>
</organism>
<comment type="pathway">
    <text evidence="6">Amino-acid biosynthesis; glycine biosynthesis; glycine from L-serine: step 1/1.</text>
</comment>
<evidence type="ECO:0000259" key="7">
    <source>
        <dbReference type="Pfam" id="PF00464"/>
    </source>
</evidence>
<dbReference type="Pfam" id="PF00464">
    <property type="entry name" value="SHMT"/>
    <property type="match status" value="1"/>
</dbReference>
<dbReference type="InterPro" id="IPR039429">
    <property type="entry name" value="SHMT-like_dom"/>
</dbReference>
<dbReference type="PROSITE" id="PS00096">
    <property type="entry name" value="SHMT"/>
    <property type="match status" value="1"/>
</dbReference>
<dbReference type="Gene3D" id="3.90.1150.10">
    <property type="entry name" value="Aspartate Aminotransferase, domain 1"/>
    <property type="match status" value="1"/>
</dbReference>
<keyword evidence="9" id="KW-1185">Reference proteome</keyword>
<comment type="subcellular location">
    <subcellularLocation>
        <location evidence="6">Cytoplasm</location>
    </subcellularLocation>
</comment>
<protein>
    <recommendedName>
        <fullName evidence="6">Serine hydroxymethyltransferase</fullName>
        <shortName evidence="6">SHMT</shortName>
        <shortName evidence="6">Serine methylase</shortName>
        <ecNumber evidence="6">2.1.2.1</ecNumber>
    </recommendedName>
</protein>
<dbReference type="InterPro" id="IPR049943">
    <property type="entry name" value="Ser_HO-MeTrfase-like"/>
</dbReference>
<evidence type="ECO:0000256" key="4">
    <source>
        <dbReference type="ARBA" id="ARBA00022679"/>
    </source>
</evidence>
<dbReference type="HAMAP" id="MF_00051">
    <property type="entry name" value="SHMT"/>
    <property type="match status" value="1"/>
</dbReference>
<feature type="site" description="Plays an important role in substrate specificity" evidence="6">
    <location>
        <position position="230"/>
    </location>
</feature>
<comment type="pathway">
    <text evidence="6">One-carbon metabolism; tetrahydrofolate interconversion.</text>
</comment>
<dbReference type="PANTHER" id="PTHR11680:SF35">
    <property type="entry name" value="SERINE HYDROXYMETHYLTRANSFERASE 1"/>
    <property type="match status" value="1"/>
</dbReference>
<dbReference type="RefSeq" id="WP_413260560.1">
    <property type="nucleotide sequence ID" value="NZ_JBHFNS010000093.1"/>
</dbReference>
<feature type="modified residue" description="N6-(pyridoxal phosphate)lysine" evidence="6">
    <location>
        <position position="231"/>
    </location>
</feature>
<dbReference type="CDD" id="cd00378">
    <property type="entry name" value="SHMT"/>
    <property type="match status" value="1"/>
</dbReference>
<keyword evidence="6" id="KW-0028">Amino-acid biosynthesis</keyword>
<comment type="caution">
    <text evidence="6">Lacks conserved residue(s) required for the propagation of feature annotation.</text>
</comment>
<keyword evidence="6" id="KW-0963">Cytoplasm</keyword>
<name>A0ABV4YLZ3_9CYAN</name>
<dbReference type="PANTHER" id="PTHR11680">
    <property type="entry name" value="SERINE HYDROXYMETHYLTRANSFERASE"/>
    <property type="match status" value="1"/>
</dbReference>
<feature type="binding site" evidence="6">
    <location>
        <begin position="126"/>
        <end position="128"/>
    </location>
    <ligand>
        <name>(6S)-5,6,7,8-tetrahydrofolate</name>
        <dbReference type="ChEBI" id="CHEBI:57453"/>
    </ligand>
</feature>
<reference evidence="8 9" key="1">
    <citation type="submission" date="2024-09" db="EMBL/GenBank/DDBJ databases">
        <title>Floridaenema gen nov. (Aerosakkonemataceae, Aerosakkonematales ord. nov., Cyanobacteria) from benthic tropical and subtropical fresh waters, with the description of four new species.</title>
        <authorList>
            <person name="Moretto J.A."/>
            <person name="Berthold D.E."/>
            <person name="Lefler F.W."/>
            <person name="Huang I.-S."/>
            <person name="Laughinghouse H. IV."/>
        </authorList>
    </citation>
    <scope>NUCLEOTIDE SEQUENCE [LARGE SCALE GENOMIC DNA]</scope>
    <source>
        <strain evidence="8 9">BLCC-F154</strain>
    </source>
</reference>
<dbReference type="SUPFAM" id="SSF53383">
    <property type="entry name" value="PLP-dependent transferases"/>
    <property type="match status" value="1"/>
</dbReference>
<accession>A0ABV4YLZ3</accession>
<gene>
    <name evidence="6 8" type="primary">glyA</name>
    <name evidence="8" type="ORF">ACE1B6_27865</name>
</gene>
<dbReference type="InterPro" id="IPR015421">
    <property type="entry name" value="PyrdxlP-dep_Trfase_major"/>
</dbReference>
<evidence type="ECO:0000256" key="2">
    <source>
        <dbReference type="ARBA" id="ARBA00006376"/>
    </source>
</evidence>
<evidence type="ECO:0000256" key="5">
    <source>
        <dbReference type="ARBA" id="ARBA00022898"/>
    </source>
</evidence>
<comment type="subunit">
    <text evidence="6">Homodimer.</text>
</comment>
<comment type="cofactor">
    <cofactor evidence="1 6">
        <name>pyridoxal 5'-phosphate</name>
        <dbReference type="ChEBI" id="CHEBI:597326"/>
    </cofactor>
</comment>
<dbReference type="EC" id="2.1.2.1" evidence="6"/>
<evidence type="ECO:0000313" key="8">
    <source>
        <dbReference type="EMBL" id="MFB2939088.1"/>
    </source>
</evidence>
<evidence type="ECO:0000313" key="9">
    <source>
        <dbReference type="Proteomes" id="UP001576776"/>
    </source>
</evidence>
<dbReference type="InterPro" id="IPR015424">
    <property type="entry name" value="PyrdxlP-dep_Trfase"/>
</dbReference>
<comment type="similarity">
    <text evidence="2 6">Belongs to the SHMT family.</text>
</comment>
<dbReference type="Gene3D" id="3.40.640.10">
    <property type="entry name" value="Type I PLP-dependent aspartate aminotransferase-like (Major domain)"/>
    <property type="match status" value="1"/>
</dbReference>
<dbReference type="PIRSF" id="PIRSF000412">
    <property type="entry name" value="SHMT"/>
    <property type="match status" value="1"/>
</dbReference>
<feature type="binding site" evidence="6">
    <location>
        <position position="122"/>
    </location>
    <ligand>
        <name>(6S)-5,6,7,8-tetrahydrofolate</name>
        <dbReference type="ChEBI" id="CHEBI:57453"/>
    </ligand>
</feature>
<dbReference type="NCBIfam" id="NF000586">
    <property type="entry name" value="PRK00011.1"/>
    <property type="match status" value="1"/>
</dbReference>
<sequence length="427" mass="46491">MTQTNLEFLAQTDPLVAELIQKELQRQRDHLELIASENFTSAAVLAAQGSVLTNKYAEGLPGKRYYGGCEYIDQIEQIAIDRAKQMFGAAHANVQPHSGAQANFAVFLSLLQPGDTIMGMDLSHGGHLTHGSPVNVSGKWFKVFHYGVSQETEQLDYDQILDLAKQHRPKLIICGYSAYPRIIEFDKFREIADAVGAYLLADIAHIAGLVVTGHHPNPIAYCDVVTTTTHKTLRGPRGGLIMTRDPELGKQLDKAVFPGTQGGPLEHVISAKAVAFGEALKPEFKTYSGQVIENAKAMANQLINRGFKIVSGGTDNHLMLVDLRCINMTGKVADQLVSGVNITANKNTVPFDTQSPFVTSGLRLGSPAMTTRGMGTAEFTEIADIIADRLLNPEDEAIAQDCRLRVASLCDRFPLYPHLSIPVPAMV</sequence>
<dbReference type="GO" id="GO:0004372">
    <property type="term" value="F:glycine hydroxymethyltransferase activity"/>
    <property type="evidence" value="ECO:0007669"/>
    <property type="project" value="UniProtKB-EC"/>
</dbReference>
<evidence type="ECO:0000256" key="3">
    <source>
        <dbReference type="ARBA" id="ARBA00022563"/>
    </source>
</evidence>
<evidence type="ECO:0000256" key="1">
    <source>
        <dbReference type="ARBA" id="ARBA00001933"/>
    </source>
</evidence>